<organism evidence="1 2">
    <name type="scientific">Dorea formicigenerans</name>
    <dbReference type="NCBI Taxonomy" id="39486"/>
    <lineage>
        <taxon>Bacteria</taxon>
        <taxon>Bacillati</taxon>
        <taxon>Bacillota</taxon>
        <taxon>Clostridia</taxon>
        <taxon>Lachnospirales</taxon>
        <taxon>Lachnospiraceae</taxon>
        <taxon>Dorea</taxon>
    </lineage>
</organism>
<reference evidence="1 2" key="1">
    <citation type="submission" date="2018-08" db="EMBL/GenBank/DDBJ databases">
        <title>A genome reference for cultivated species of the human gut microbiota.</title>
        <authorList>
            <person name="Zou Y."/>
            <person name="Xue W."/>
            <person name="Luo G."/>
        </authorList>
    </citation>
    <scope>NUCLEOTIDE SEQUENCE [LARGE SCALE GENOMIC DNA]</scope>
    <source>
        <strain evidence="1 2">AF36-1BH</strain>
    </source>
</reference>
<protein>
    <submittedName>
        <fullName evidence="1">Uncharacterized protein</fullName>
    </submittedName>
</protein>
<comment type="caution">
    <text evidence="1">The sequence shown here is derived from an EMBL/GenBank/DDBJ whole genome shotgun (WGS) entry which is preliminary data.</text>
</comment>
<proteinExistence type="predicted"/>
<dbReference type="AlphaFoldDB" id="A0A415MT72"/>
<name>A0A415MT72_9FIRM</name>
<sequence length="88" mass="10536">MLVTCKNTCCKYYYQLKKGQHCPAEEGCPGYTRNKRKADRKIPKCKECEYCKRIITNDGKEYHYACTYMNRNKVILFTEKRKCDCRVM</sequence>
<accession>A0A415MT72</accession>
<evidence type="ECO:0000313" key="1">
    <source>
        <dbReference type="EMBL" id="RHL84329.1"/>
    </source>
</evidence>
<dbReference type="Proteomes" id="UP000283325">
    <property type="component" value="Unassembled WGS sequence"/>
</dbReference>
<dbReference type="EMBL" id="QRPD01000019">
    <property type="protein sequence ID" value="RHL84329.1"/>
    <property type="molecule type" value="Genomic_DNA"/>
</dbReference>
<gene>
    <name evidence="1" type="ORF">DWZ98_15570</name>
</gene>
<evidence type="ECO:0000313" key="2">
    <source>
        <dbReference type="Proteomes" id="UP000283325"/>
    </source>
</evidence>